<name>A0A419W3I8_9BACT</name>
<organism evidence="1 2">
    <name type="scientific">Mangrovibacterium diazotrophicum</name>
    <dbReference type="NCBI Taxonomy" id="1261403"/>
    <lineage>
        <taxon>Bacteria</taxon>
        <taxon>Pseudomonadati</taxon>
        <taxon>Bacteroidota</taxon>
        <taxon>Bacteroidia</taxon>
        <taxon>Marinilabiliales</taxon>
        <taxon>Prolixibacteraceae</taxon>
        <taxon>Mangrovibacterium</taxon>
    </lineage>
</organism>
<comment type="caution">
    <text evidence="1">The sequence shown here is derived from an EMBL/GenBank/DDBJ whole genome shotgun (WGS) entry which is preliminary data.</text>
</comment>
<dbReference type="RefSeq" id="WP_120271476.1">
    <property type="nucleotide sequence ID" value="NZ_RAPN01000001.1"/>
</dbReference>
<dbReference type="EMBL" id="RAPN01000001">
    <property type="protein sequence ID" value="RKD90038.1"/>
    <property type="molecule type" value="Genomic_DNA"/>
</dbReference>
<evidence type="ECO:0000313" key="2">
    <source>
        <dbReference type="Proteomes" id="UP000283387"/>
    </source>
</evidence>
<accession>A0A419W3I8</accession>
<dbReference type="OrthoDB" id="1429235at2"/>
<protein>
    <submittedName>
        <fullName evidence="1">Uncharacterized protein</fullName>
    </submittedName>
</protein>
<gene>
    <name evidence="1" type="ORF">BC643_0374</name>
</gene>
<keyword evidence="2" id="KW-1185">Reference proteome</keyword>
<sequence>MINIFSEVSAIEEIFDSGEYPNWKKIIGTQANIYLNIDQATLDRELEGDDNEESFLFLLYHENDAIKRPSAFGDQFQFADNTATMVDHPFGIFILDIDEDKANELGSQYGIQIYSSRKLSDIQDFEIDFDFEKDELIQCKDGVLKGYGFVLNSFKSERSNSTVIVDRNLFSNEERTENVGVANMVRYFDCILPDVLLASFDILFVLESSRKFENETFRLRIVKNITDSIQKLRGYSINVEILLVHRSTVIFEHTHQRRILKNYHFGNSEHGFAIFSVSNQKKIRNDNDFNLQAQYHSLLNTMPRITSDKKHSKLIKRLTEIRIEAERQLDKQGQNDRYYRLYLNGTESALIVNRLLN</sequence>
<proteinExistence type="predicted"/>
<dbReference type="Proteomes" id="UP000283387">
    <property type="component" value="Unassembled WGS sequence"/>
</dbReference>
<dbReference type="AlphaFoldDB" id="A0A419W3I8"/>
<evidence type="ECO:0000313" key="1">
    <source>
        <dbReference type="EMBL" id="RKD90038.1"/>
    </source>
</evidence>
<reference evidence="1 2" key="1">
    <citation type="submission" date="2018-09" db="EMBL/GenBank/DDBJ databases">
        <title>Genomic Encyclopedia of Archaeal and Bacterial Type Strains, Phase II (KMG-II): from individual species to whole genera.</title>
        <authorList>
            <person name="Goeker M."/>
        </authorList>
    </citation>
    <scope>NUCLEOTIDE SEQUENCE [LARGE SCALE GENOMIC DNA]</scope>
    <source>
        <strain evidence="1 2">DSM 27148</strain>
    </source>
</reference>